<dbReference type="Proteomes" id="UP001652628">
    <property type="component" value="Chromosome 3"/>
</dbReference>
<dbReference type="Pfam" id="PF15960">
    <property type="entry name" value="DUF4763"/>
    <property type="match status" value="1"/>
</dbReference>
<accession>A0AB39ZDM4</accession>
<dbReference type="GeneID" id="108012651"/>
<protein>
    <submittedName>
        <fullName evidence="2">Uncharacterized protein</fullName>
    </submittedName>
</protein>
<keyword evidence="1" id="KW-1185">Reference proteome</keyword>
<evidence type="ECO:0000313" key="1">
    <source>
        <dbReference type="Proteomes" id="UP001652628"/>
    </source>
</evidence>
<proteinExistence type="predicted"/>
<reference evidence="2" key="1">
    <citation type="submission" date="2025-08" db="UniProtKB">
        <authorList>
            <consortium name="RefSeq"/>
        </authorList>
    </citation>
    <scope>IDENTIFICATION</scope>
</reference>
<evidence type="ECO:0000313" key="2">
    <source>
        <dbReference type="RefSeq" id="XP_016933565.3"/>
    </source>
</evidence>
<gene>
    <name evidence="2" type="primary">LOC108012651</name>
</gene>
<sequence length="302" mass="35005">MDCKAPGLPEFESGSELTHCSISALDDTSIQEQNSSSDVELSKAFDQLENMKQRALYLRSLLISPLQSNKTDCDPEIDQQKLEIELGGSENSEMREVQQETARAYQQINEVGRRLKDSKESLTRLDQKVQRNIRCARKLSKRMLEVPKWQEELKHHTGLCLERYSDLDISRGNYLEYSDNYVRRTQTNMKYSCASKVPIVCYKRDYTDLQNALSRTRKLLLHCHETLVKHTQTLEEAMTSEKDKKLLPSISEMSLLLEQNSQVTKPRRSSVKVRRSFKFAWAAPLPKQEKHWLSIKDSESDN</sequence>
<name>A0AB39ZDM4_DROSZ</name>
<dbReference type="AlphaFoldDB" id="A0AB39ZDM4"/>
<dbReference type="RefSeq" id="XP_016933565.3">
    <property type="nucleotide sequence ID" value="XM_017078076.4"/>
</dbReference>
<organism evidence="1 2">
    <name type="scientific">Drosophila suzukii</name>
    <name type="common">Spotted-wing drosophila fruit fly</name>
    <dbReference type="NCBI Taxonomy" id="28584"/>
    <lineage>
        <taxon>Eukaryota</taxon>
        <taxon>Metazoa</taxon>
        <taxon>Ecdysozoa</taxon>
        <taxon>Arthropoda</taxon>
        <taxon>Hexapoda</taxon>
        <taxon>Insecta</taxon>
        <taxon>Pterygota</taxon>
        <taxon>Neoptera</taxon>
        <taxon>Endopterygota</taxon>
        <taxon>Diptera</taxon>
        <taxon>Brachycera</taxon>
        <taxon>Muscomorpha</taxon>
        <taxon>Ephydroidea</taxon>
        <taxon>Drosophilidae</taxon>
        <taxon>Drosophila</taxon>
        <taxon>Sophophora</taxon>
    </lineage>
</organism>
<dbReference type="InterPro" id="IPR031883">
    <property type="entry name" value="DUF4763"/>
</dbReference>